<accession>A0A2R5HG30</accession>
<sequence length="339" mass="36569">MKKHKILKRTLWIVLPILLVIGLVYPLPYYLEVPGTTESVGRMVQIEGKKDDHKGNFFLTTVSVSQANALSWIYAQFNPFASVYSAQDLTGGLNNQQYNLVNQFYMQTAQNTAVYQAFKQAGKPYDMKYGGVYVLDIADNSSFKGKLQIADTITAVNGKSFENSKAMIDSVAGEKVGDPVKIEVTRIDGSKHDFTGKFVKLSNGKTGIGISLVDHTEVVTDPKVTINAGAIGGPSAGMMFTLEVYSQITGKDLRAGREIAGTGTINEDGSIGQIGGVDKKVVTASNEGAELFLVPDSGDKNPDNNNYLAAKASAEKIHSKMKIVAVKTIQGAIESLEKD</sequence>
<keyword evidence="1" id="KW-0645">Protease</keyword>
<dbReference type="AlphaFoldDB" id="A0A2R5HG30"/>
<dbReference type="InterPro" id="IPR027065">
    <property type="entry name" value="Lon_Prtase"/>
</dbReference>
<dbReference type="SUPFAM" id="SSF50156">
    <property type="entry name" value="PDZ domain-like"/>
    <property type="match status" value="1"/>
</dbReference>
<evidence type="ECO:0000259" key="2">
    <source>
        <dbReference type="PROSITE" id="PS51786"/>
    </source>
</evidence>
<dbReference type="Proteomes" id="UP000245021">
    <property type="component" value="Unassembled WGS sequence"/>
</dbReference>
<dbReference type="OrthoDB" id="2356897at2"/>
<keyword evidence="1" id="KW-0720">Serine protease</keyword>
<feature type="domain" description="Lon proteolytic" evidence="2">
    <location>
        <begin position="231"/>
        <end position="339"/>
    </location>
</feature>
<comment type="similarity">
    <text evidence="1">Belongs to the peptidase S16 family.</text>
</comment>
<organism evidence="3 4">
    <name type="scientific">Lactococcus termiticola</name>
    <dbReference type="NCBI Taxonomy" id="2169526"/>
    <lineage>
        <taxon>Bacteria</taxon>
        <taxon>Bacillati</taxon>
        <taxon>Bacillota</taxon>
        <taxon>Bacilli</taxon>
        <taxon>Lactobacillales</taxon>
        <taxon>Streptococcaceae</taxon>
        <taxon>Lactococcus</taxon>
    </lineage>
</organism>
<dbReference type="GO" id="GO:0030163">
    <property type="term" value="P:protein catabolic process"/>
    <property type="evidence" value="ECO:0007669"/>
    <property type="project" value="InterPro"/>
</dbReference>
<evidence type="ECO:0000313" key="3">
    <source>
        <dbReference type="EMBL" id="GBG96806.1"/>
    </source>
</evidence>
<name>A0A2R5HG30_9LACT</name>
<gene>
    <name evidence="3" type="ORF">NtB2_00930</name>
</gene>
<evidence type="ECO:0000313" key="4">
    <source>
        <dbReference type="Proteomes" id="UP000245021"/>
    </source>
</evidence>
<keyword evidence="1" id="KW-0378">Hydrolase</keyword>
<dbReference type="InterPro" id="IPR014721">
    <property type="entry name" value="Ribsml_uS5_D2-typ_fold_subgr"/>
</dbReference>
<proteinExistence type="inferred from homology"/>
<feature type="active site" evidence="1">
    <location>
        <position position="280"/>
    </location>
</feature>
<dbReference type="GO" id="GO:0006508">
    <property type="term" value="P:proteolysis"/>
    <property type="evidence" value="ECO:0007669"/>
    <property type="project" value="UniProtKB-KW"/>
</dbReference>
<dbReference type="EMBL" id="BFFO01000005">
    <property type="protein sequence ID" value="GBG96806.1"/>
    <property type="molecule type" value="Genomic_DNA"/>
</dbReference>
<dbReference type="InterPro" id="IPR008269">
    <property type="entry name" value="Lon_proteolytic"/>
</dbReference>
<keyword evidence="4" id="KW-1185">Reference proteome</keyword>
<dbReference type="InterPro" id="IPR036034">
    <property type="entry name" value="PDZ_sf"/>
</dbReference>
<protein>
    <recommendedName>
        <fullName evidence="1">endopeptidase La</fullName>
        <ecNumber evidence="1">3.4.21.53</ecNumber>
    </recommendedName>
</protein>
<dbReference type="InterPro" id="IPR001478">
    <property type="entry name" value="PDZ"/>
</dbReference>
<dbReference type="Pfam" id="PF05362">
    <property type="entry name" value="Lon_C"/>
    <property type="match status" value="1"/>
</dbReference>
<dbReference type="Gene3D" id="3.30.230.10">
    <property type="match status" value="1"/>
</dbReference>
<reference evidence="3 4" key="1">
    <citation type="journal article" date="2018" name="Genome Announc.">
        <title>Draft Genome Sequence of Lactococcus sp. Strain NtB2 (JCM 32569), Isolated from the Gut of the Higher Termite Nasutitermes takasagoensis.</title>
        <authorList>
            <person name="Noda S."/>
            <person name="Aihara C."/>
            <person name="Yuki M."/>
            <person name="Ohkuma M."/>
        </authorList>
    </citation>
    <scope>NUCLEOTIDE SEQUENCE [LARGE SCALE GENOMIC DNA]</scope>
    <source>
        <strain evidence="3 4">NtB2</strain>
    </source>
</reference>
<dbReference type="RefSeq" id="WP_109245775.1">
    <property type="nucleotide sequence ID" value="NZ_BFFO01000005.1"/>
</dbReference>
<dbReference type="SUPFAM" id="SSF54211">
    <property type="entry name" value="Ribosomal protein S5 domain 2-like"/>
    <property type="match status" value="1"/>
</dbReference>
<dbReference type="EC" id="3.4.21.53" evidence="1"/>
<dbReference type="GO" id="GO:0004176">
    <property type="term" value="F:ATP-dependent peptidase activity"/>
    <property type="evidence" value="ECO:0007669"/>
    <property type="project" value="UniProtKB-UniRule"/>
</dbReference>
<dbReference type="GO" id="GO:0004252">
    <property type="term" value="F:serine-type endopeptidase activity"/>
    <property type="evidence" value="ECO:0007669"/>
    <property type="project" value="UniProtKB-UniRule"/>
</dbReference>
<dbReference type="PROSITE" id="PS51786">
    <property type="entry name" value="LON_PROTEOLYTIC"/>
    <property type="match status" value="1"/>
</dbReference>
<evidence type="ECO:0000256" key="1">
    <source>
        <dbReference type="PROSITE-ProRule" id="PRU01122"/>
    </source>
</evidence>
<dbReference type="Pfam" id="PF13180">
    <property type="entry name" value="PDZ_2"/>
    <property type="match status" value="1"/>
</dbReference>
<feature type="active site" evidence="1">
    <location>
        <position position="235"/>
    </location>
</feature>
<comment type="caution">
    <text evidence="3">The sequence shown here is derived from an EMBL/GenBank/DDBJ whole genome shotgun (WGS) entry which is preliminary data.</text>
</comment>
<dbReference type="GO" id="GO:0005524">
    <property type="term" value="F:ATP binding"/>
    <property type="evidence" value="ECO:0007669"/>
    <property type="project" value="InterPro"/>
</dbReference>
<comment type="catalytic activity">
    <reaction evidence="1">
        <text>Hydrolysis of proteins in presence of ATP.</text>
        <dbReference type="EC" id="3.4.21.53"/>
    </reaction>
</comment>
<dbReference type="InterPro" id="IPR020568">
    <property type="entry name" value="Ribosomal_Su5_D2-typ_SF"/>
</dbReference>
<dbReference type="NCBIfam" id="NF041438">
    <property type="entry name" value="SepM_fam_S16"/>
    <property type="match status" value="1"/>
</dbReference>
<dbReference type="PANTHER" id="PTHR10046">
    <property type="entry name" value="ATP DEPENDENT LON PROTEASE FAMILY MEMBER"/>
    <property type="match status" value="1"/>
</dbReference>